<reference evidence="1 2" key="1">
    <citation type="submission" date="2018-01" db="EMBL/GenBank/DDBJ databases">
        <authorList>
            <person name="Clerissi C."/>
        </authorList>
    </citation>
    <scope>NUCLEOTIDE SEQUENCE [LARGE SCALE GENOMIC DNA]</scope>
    <source>
        <strain evidence="1">Cupriavidus taiwanensis STM 6021</strain>
    </source>
</reference>
<accession>A0A7Z7NQM8</accession>
<sequence length="146" mass="16409">MERCMQGEGAFSAQHHTATDMLHQIKAAVRRIKRIVRTHGSEGSRNDAVERYVVHLLRNAIASESPYDVAIVLGSAAELMIFPDDCLMEQCTSAVQTANQFALRAVVWAVRHRCAKAGRRAHRFSLEPRMFAMQDSSKLSRIVRDS</sequence>
<dbReference type="EMBL" id="OGUU01000053">
    <property type="protein sequence ID" value="SPC26164.1"/>
    <property type="molecule type" value="Genomic_DNA"/>
</dbReference>
<evidence type="ECO:0000313" key="2">
    <source>
        <dbReference type="Proteomes" id="UP000257139"/>
    </source>
</evidence>
<proteinExistence type="predicted"/>
<comment type="caution">
    <text evidence="1">The sequence shown here is derived from an EMBL/GenBank/DDBJ whole genome shotgun (WGS) entry which is preliminary data.</text>
</comment>
<organism evidence="1 2">
    <name type="scientific">Cupriavidus taiwanensis</name>
    <dbReference type="NCBI Taxonomy" id="164546"/>
    <lineage>
        <taxon>Bacteria</taxon>
        <taxon>Pseudomonadati</taxon>
        <taxon>Pseudomonadota</taxon>
        <taxon>Betaproteobacteria</taxon>
        <taxon>Burkholderiales</taxon>
        <taxon>Burkholderiaceae</taxon>
        <taxon>Cupriavidus</taxon>
    </lineage>
</organism>
<gene>
    <name evidence="1" type="ORF">CBM2594_U60030</name>
</gene>
<name>A0A7Z7NQM8_9BURK</name>
<dbReference type="AlphaFoldDB" id="A0A7Z7NQM8"/>
<dbReference type="Proteomes" id="UP000257139">
    <property type="component" value="Unassembled WGS sequence"/>
</dbReference>
<evidence type="ECO:0000313" key="1">
    <source>
        <dbReference type="EMBL" id="SPC26164.1"/>
    </source>
</evidence>
<protein>
    <submittedName>
        <fullName evidence="1">Uncharacterized protein</fullName>
    </submittedName>
</protein>